<reference evidence="1 2" key="1">
    <citation type="submission" date="2019-07" db="EMBL/GenBank/DDBJ databases">
        <title>Ln-dependent methylotrophs.</title>
        <authorList>
            <person name="Tani A."/>
        </authorList>
    </citation>
    <scope>NUCLEOTIDE SEQUENCE [LARGE SCALE GENOMIC DNA]</scope>
    <source>
        <strain evidence="1 2">SM89A</strain>
    </source>
</reference>
<sequence>MINGGLFTHDFLIEGATETEAWSALSPAAIDALRAQALHLFQRLTAQKEPSEAVTEKDLIYPLLAMIGWNDLVFVQPNASAKGRVDVPDALLFGDATSLALAKRESEDFRRFQHGLSVVEAKRWHRPLDREGKGRKDVGGTPSSQMLRYLRRADDITNGKLRWGVLTNGRLWRLYFHG</sequence>
<dbReference type="Proteomes" id="UP000316781">
    <property type="component" value="Unassembled WGS sequence"/>
</dbReference>
<dbReference type="EMBL" id="VJMF01000027">
    <property type="protein sequence ID" value="TRL35703.1"/>
    <property type="molecule type" value="Genomic_DNA"/>
</dbReference>
<keyword evidence="1" id="KW-0378">Hydrolase</keyword>
<dbReference type="GO" id="GO:0004519">
    <property type="term" value="F:endonuclease activity"/>
    <property type="evidence" value="ECO:0007669"/>
    <property type="project" value="UniProtKB-KW"/>
</dbReference>
<feature type="non-terminal residue" evidence="1">
    <location>
        <position position="178"/>
    </location>
</feature>
<comment type="caution">
    <text evidence="1">The sequence shown here is derived from an EMBL/GenBank/DDBJ whole genome shotgun (WGS) entry which is preliminary data.</text>
</comment>
<name>A0A549T1E3_METSR</name>
<evidence type="ECO:0000313" key="1">
    <source>
        <dbReference type="EMBL" id="TRL35703.1"/>
    </source>
</evidence>
<evidence type="ECO:0000313" key="2">
    <source>
        <dbReference type="Proteomes" id="UP000316781"/>
    </source>
</evidence>
<proteinExistence type="predicted"/>
<protein>
    <submittedName>
        <fullName evidence="1">Restriction endonuclease</fullName>
    </submittedName>
</protein>
<gene>
    <name evidence="1" type="ORF">FM996_06530</name>
</gene>
<keyword evidence="1" id="KW-0540">Nuclease</keyword>
<dbReference type="RefSeq" id="WP_210244284.1">
    <property type="nucleotide sequence ID" value="NZ_VJMF01000027.1"/>
</dbReference>
<accession>A0A549T1E3</accession>
<keyword evidence="1" id="KW-0255">Endonuclease</keyword>
<organism evidence="1 2">
    <name type="scientific">Methylosinus sporium</name>
    <dbReference type="NCBI Taxonomy" id="428"/>
    <lineage>
        <taxon>Bacteria</taxon>
        <taxon>Pseudomonadati</taxon>
        <taxon>Pseudomonadota</taxon>
        <taxon>Alphaproteobacteria</taxon>
        <taxon>Hyphomicrobiales</taxon>
        <taxon>Methylocystaceae</taxon>
        <taxon>Methylosinus</taxon>
    </lineage>
</organism>
<dbReference type="AlphaFoldDB" id="A0A549T1E3"/>